<evidence type="ECO:0000256" key="2">
    <source>
        <dbReference type="ARBA" id="ARBA00008585"/>
    </source>
</evidence>
<dbReference type="Pfam" id="PF10345">
    <property type="entry name" value="Cohesin_load"/>
    <property type="match status" value="1"/>
</dbReference>
<keyword evidence="8" id="KW-0131">Cell cycle</keyword>
<keyword evidence="5" id="KW-0498">Mitosis</keyword>
<feature type="coiled-coil region" evidence="10">
    <location>
        <begin position="1448"/>
        <end position="1475"/>
    </location>
</feature>
<keyword evidence="4" id="KW-0132">Cell division</keyword>
<protein>
    <recommendedName>
        <fullName evidence="3">MAU2 chromatid cohesion factor homolog</fullName>
    </recommendedName>
    <alternativeName>
        <fullName evidence="9">Cohesin loading complex subunit SCC4 homolog</fullName>
    </alternativeName>
</protein>
<evidence type="ECO:0000256" key="10">
    <source>
        <dbReference type="SAM" id="Coils"/>
    </source>
</evidence>
<evidence type="ECO:0000256" key="7">
    <source>
        <dbReference type="ARBA" id="ARBA00023242"/>
    </source>
</evidence>
<dbReference type="STRING" id="50429.A0A2B4SDL4"/>
<evidence type="ECO:0000256" key="8">
    <source>
        <dbReference type="ARBA" id="ARBA00023306"/>
    </source>
</evidence>
<feature type="region of interest" description="Disordered" evidence="11">
    <location>
        <begin position="1322"/>
        <end position="1345"/>
    </location>
</feature>
<evidence type="ECO:0000313" key="14">
    <source>
        <dbReference type="Proteomes" id="UP000225706"/>
    </source>
</evidence>
<feature type="compositionally biased region" description="Polar residues" evidence="11">
    <location>
        <begin position="1424"/>
        <end position="1433"/>
    </location>
</feature>
<feature type="region of interest" description="Disordered" evidence="11">
    <location>
        <begin position="1211"/>
        <end position="1285"/>
    </location>
</feature>
<gene>
    <name evidence="13" type="ORF">AWC38_SpisGene8416</name>
</gene>
<dbReference type="InterPro" id="IPR019440">
    <property type="entry name" value="MAU2"/>
</dbReference>
<dbReference type="Proteomes" id="UP000225706">
    <property type="component" value="Unassembled WGS sequence"/>
</dbReference>
<comment type="similarity">
    <text evidence="2">Belongs to the SCC4/mau-2 family.</text>
</comment>
<keyword evidence="10" id="KW-0175">Coiled coil</keyword>
<dbReference type="Gene3D" id="1.25.40.10">
    <property type="entry name" value="Tetratricopeptide repeat domain"/>
    <property type="match status" value="1"/>
</dbReference>
<accession>A0A2B4SDL4</accession>
<evidence type="ECO:0000256" key="9">
    <source>
        <dbReference type="ARBA" id="ARBA00030523"/>
    </source>
</evidence>
<dbReference type="PROSITE" id="PS50878">
    <property type="entry name" value="RT_POL"/>
    <property type="match status" value="1"/>
</dbReference>
<dbReference type="GO" id="GO:0051301">
    <property type="term" value="P:cell division"/>
    <property type="evidence" value="ECO:0007669"/>
    <property type="project" value="UniProtKB-KW"/>
</dbReference>
<dbReference type="Pfam" id="PF00078">
    <property type="entry name" value="RVT_1"/>
    <property type="match status" value="1"/>
</dbReference>
<keyword evidence="14" id="KW-1185">Reference proteome</keyword>
<sequence length="1957" mass="218772">MNNSPDGEWKGDADRNRDAQLETVISFRISDIRAGLNNTEAASVEDRELSCCFTDFEIPSHAYIVEVLGSLTPKTCDLDPIPTSVLKQHVLELAPIIARIVCASLASGEFPSSLKTSIVRPKLKKPDLDSEIYQNYRPLANISFISKVIEKSVAIQTYSYLNNNALFPSLQSAYRLHHSTETALLRVTNDILKALDSRNDVILILLDLSAAFDTLDHDILLSRLHLYFGFKGTALNWFTSYLRGRTQRVNIAGSSSSPRNLHYGVPQGSILGPLLFTLYIAPLQDVIATFNLQCMFYADDTQLYIAVKPSTPELAIESLSTCIKAVFDWNTCNKLQTNRGKTEVLRLTSRFVKNPSLGPQFMVAGVPVNITSKTRNLGVIMDANFTLSSHINDLCKKAFFFINSIGRIRKYLPPDTLKRLVNALVISHLDYCNSLLYGLPSYELSKLQRVQNTAARLIVGARRSDHMTPILRDLHWLPIPARLEFKILLLTYKCLHNQGPSYLRELLKFPNPSRILRSSMQSLLLKSYRPNTLYYGERTFAFAAPKLWNSIPEHINNHCFWLLDLFFYAASPSLEQTSPSKERSEYFRASLRSIMQVLLIQVKVVTREDRFEIIKSNQSQTKGHVYLTQSKLGIGYEEIRLEAMSVLTEIYKEQGQYQLAKSTVRQALEVAHASILPFWQFKMTFQLADVHASDKELKAATEVLEMGERFAEQCCSHYMKCLFALSRAMAFMMIKELNHATSILSMIASVLERWNISNYQRESIQVFYLLLRVWTFLKLGQAKSVRPHLKQLQQSIQLLTTLSMDETQVHEAERFEWLTKEHLCVLVYLVTVMHSMYSGCMEKAIRYSEKALLQVERLKAAEPISGLLSTFKLVLLEHMILCRTVQGQMPHAIKEISQVYQIAQQDGKFLTAHQSVIHTLLGLYAMSMNLMDSAVAQFNVALETGTQPELRNFIGFNMAIIYIRSGMGGAQNIELQNLLAKIRPDQLPSGSYSHQAGYYYIRGLQAFFDSHYMDAKKYLRETLKIANSEDLNRLTACSLVLLGSTFLSQGITQEALDMALPANQLAGRIPDSYINMWAASLLRDLYGIMGDPVSASEYYQLHNSLTKQLLDNHMQAGQMPEHRLTEWLGSISPSRQSATKQTTGLLTTFPQAGPSSMIHFKSPSSRTECYRKPRPRVGHVQLDEWSSLSCECGTLFLKYFNEEQGMASQAVSKGSKRIKLSPNSDEKDDVNSGTTDEQGHSSVDTALDKKTVESGDEQNSKSTKKDSELVVISSSSSDDDSDKELKANTIEPVIKKEKAETSLDVLQSKLPVNQTESLELEQASKQIKVATEPKSERNNSDSDECISQEDLLAQLGLSSVKELNKKETSNTENNTPSANANGVERKPLISHRAKESIVEFLKIPKLSSLDSRKKINGEAKGDVNITNGNTSDGSRPGSPLSDENDDDLQAKEKLIAHLRNELKQEEAKLLLLKQLHAAQNDVKGSSKFQKENVEKLPVQGAPPQPVKSSMQLPPKKGQNLPPPPPLKASTVLATSTFHPPRDVPGQPRLLPKGSGNSQAQSSNSGSSKFLGSAAQTLKEFAVQQSIHQQSTQSHSTKPGSSAIADLQNVVTCMANLIQPTPLYPHSAGRGSPAYSAANQPAPVRPTPVRANNVSSLPASSGYVSFQHHLPSSSHQQSPGGKQAAAKMALRKQLERTLLQIPPPKPPPPEWSFIPSLGSQDFMLLVGLESVVDVMAAKEAKGKQNVPLQEQLINPKVCSRCNTDFSPSWTNKPGNDLELVIVCEKCSTVNVKKELKAEHTARLKAAFLKALKQEQEIEQKINDTPQIAPKPHHQSQKSSPQPPLAPAPPRHHIAHHQPIMHHHHQPVQPALYHHHQPHTNSLLFQLQQQHLQQQHQEMEAAARQQADVRWHPYISQHHHSGSRNPQHHHNYVSDSDRQYLLDMIPSLPAPTLGFGSRI</sequence>
<dbReference type="CDD" id="cd01650">
    <property type="entry name" value="RT_nLTR_like"/>
    <property type="match status" value="1"/>
</dbReference>
<evidence type="ECO:0000256" key="3">
    <source>
        <dbReference type="ARBA" id="ARBA00017198"/>
    </source>
</evidence>
<dbReference type="SUPFAM" id="SSF48452">
    <property type="entry name" value="TPR-like"/>
    <property type="match status" value="1"/>
</dbReference>
<evidence type="ECO:0000256" key="1">
    <source>
        <dbReference type="ARBA" id="ARBA00004642"/>
    </source>
</evidence>
<feature type="compositionally biased region" description="Low complexity" evidence="11">
    <location>
        <begin position="1553"/>
        <end position="1570"/>
    </location>
</feature>
<feature type="region of interest" description="Disordered" evidence="11">
    <location>
        <begin position="1363"/>
        <end position="1387"/>
    </location>
</feature>
<feature type="region of interest" description="Disordered" evidence="11">
    <location>
        <begin position="1623"/>
        <end position="1651"/>
    </location>
</feature>
<evidence type="ECO:0000256" key="4">
    <source>
        <dbReference type="ARBA" id="ARBA00022618"/>
    </source>
</evidence>
<dbReference type="InterPro" id="IPR043502">
    <property type="entry name" value="DNA/RNA_pol_sf"/>
</dbReference>
<dbReference type="Pfam" id="PF16563">
    <property type="entry name" value="P66_CC"/>
    <property type="match status" value="1"/>
</dbReference>
<dbReference type="InterPro" id="IPR032346">
    <property type="entry name" value="P66_CC"/>
</dbReference>
<evidence type="ECO:0000256" key="6">
    <source>
        <dbReference type="ARBA" id="ARBA00022829"/>
    </source>
</evidence>
<dbReference type="Gene3D" id="6.10.250.1650">
    <property type="match status" value="1"/>
</dbReference>
<evidence type="ECO:0000256" key="11">
    <source>
        <dbReference type="SAM" id="MobiDB-lite"/>
    </source>
</evidence>
<feature type="compositionally biased region" description="Polar residues" evidence="11">
    <location>
        <begin position="1231"/>
        <end position="1244"/>
    </location>
</feature>
<dbReference type="GO" id="GO:0005654">
    <property type="term" value="C:nucleoplasm"/>
    <property type="evidence" value="ECO:0007669"/>
    <property type="project" value="UniProtKB-SubCell"/>
</dbReference>
<feature type="region of interest" description="Disordered" evidence="11">
    <location>
        <begin position="1419"/>
        <end position="1445"/>
    </location>
</feature>
<comment type="caution">
    <text evidence="13">The sequence shown here is derived from an EMBL/GenBank/DDBJ whole genome shotgun (WGS) entry which is preliminary data.</text>
</comment>
<dbReference type="InterPro" id="IPR000477">
    <property type="entry name" value="RT_dom"/>
</dbReference>
<dbReference type="OrthoDB" id="7331812at2759"/>
<proteinExistence type="inferred from homology"/>
<dbReference type="EMBL" id="LSMT01000115">
    <property type="protein sequence ID" value="PFX26910.1"/>
    <property type="molecule type" value="Genomic_DNA"/>
</dbReference>
<feature type="region of interest" description="Disordered" evidence="11">
    <location>
        <begin position="1496"/>
        <end position="1570"/>
    </location>
</feature>
<evidence type="ECO:0000313" key="13">
    <source>
        <dbReference type="EMBL" id="PFX26910.1"/>
    </source>
</evidence>
<dbReference type="InterPro" id="IPR011990">
    <property type="entry name" value="TPR-like_helical_dom_sf"/>
</dbReference>
<feature type="domain" description="Reverse transcriptase" evidence="12">
    <location>
        <begin position="103"/>
        <end position="368"/>
    </location>
</feature>
<evidence type="ECO:0000259" key="12">
    <source>
        <dbReference type="PROSITE" id="PS50878"/>
    </source>
</evidence>
<dbReference type="GO" id="GO:0007059">
    <property type="term" value="P:chromosome segregation"/>
    <property type="evidence" value="ECO:0007669"/>
    <property type="project" value="UniProtKB-KW"/>
</dbReference>
<dbReference type="GO" id="GO:0007064">
    <property type="term" value="P:mitotic sister chromatid cohesion"/>
    <property type="evidence" value="ECO:0007669"/>
    <property type="project" value="InterPro"/>
</dbReference>
<dbReference type="PANTHER" id="PTHR21394">
    <property type="entry name" value="MAU2 CHROMATID COHESION FACTOR HOMOLOG"/>
    <property type="match status" value="1"/>
</dbReference>
<organism evidence="13 14">
    <name type="scientific">Stylophora pistillata</name>
    <name type="common">Smooth cauliflower coral</name>
    <dbReference type="NCBI Taxonomy" id="50429"/>
    <lineage>
        <taxon>Eukaryota</taxon>
        <taxon>Metazoa</taxon>
        <taxon>Cnidaria</taxon>
        <taxon>Anthozoa</taxon>
        <taxon>Hexacorallia</taxon>
        <taxon>Scleractinia</taxon>
        <taxon>Astrocoeniina</taxon>
        <taxon>Pocilloporidae</taxon>
        <taxon>Stylophora</taxon>
    </lineage>
</organism>
<feature type="compositionally biased region" description="Basic and acidic residues" evidence="11">
    <location>
        <begin position="1331"/>
        <end position="1340"/>
    </location>
</feature>
<name>A0A2B4SDL4_STYPI</name>
<keyword evidence="7" id="KW-0539">Nucleus</keyword>
<feature type="region of interest" description="Disordered" evidence="11">
    <location>
        <begin position="1824"/>
        <end position="1850"/>
    </location>
</feature>
<reference evidence="14" key="1">
    <citation type="journal article" date="2017" name="bioRxiv">
        <title>Comparative analysis of the genomes of Stylophora pistillata and Acropora digitifera provides evidence for extensive differences between species of corals.</title>
        <authorList>
            <person name="Voolstra C.R."/>
            <person name="Li Y."/>
            <person name="Liew Y.J."/>
            <person name="Baumgarten S."/>
            <person name="Zoccola D."/>
            <person name="Flot J.-F."/>
            <person name="Tambutte S."/>
            <person name="Allemand D."/>
            <person name="Aranda M."/>
        </authorList>
    </citation>
    <scope>NUCLEOTIDE SEQUENCE [LARGE SCALE GENOMIC DNA]</scope>
</reference>
<feature type="compositionally biased region" description="Low complexity" evidence="11">
    <location>
        <begin position="1370"/>
        <end position="1381"/>
    </location>
</feature>
<evidence type="ECO:0000256" key="5">
    <source>
        <dbReference type="ARBA" id="ARBA00022776"/>
    </source>
</evidence>
<keyword evidence="6" id="KW-0159">Chromosome partition</keyword>
<comment type="subcellular location">
    <subcellularLocation>
        <location evidence="1">Nucleus</location>
        <location evidence="1">Nucleoplasm</location>
    </subcellularLocation>
</comment>
<dbReference type="SUPFAM" id="SSF56672">
    <property type="entry name" value="DNA/RNA polymerases"/>
    <property type="match status" value="1"/>
</dbReference>